<name>Q9RNZ0_ZYMMB</name>
<protein>
    <recommendedName>
        <fullName evidence="3">Secreted protein</fullName>
    </recommendedName>
</protein>
<evidence type="ECO:0000313" key="2">
    <source>
        <dbReference type="EMBL" id="AAD53898.1"/>
    </source>
</evidence>
<accession>Q9RNZ0</accession>
<feature type="signal peptide" evidence="1">
    <location>
        <begin position="1"/>
        <end position="22"/>
    </location>
</feature>
<feature type="chain" id="PRO_5004332182" description="Secreted protein" evidence="1">
    <location>
        <begin position="23"/>
        <end position="179"/>
    </location>
</feature>
<keyword evidence="1" id="KW-0732">Signal</keyword>
<accession>Q5NNF7</accession>
<evidence type="ECO:0008006" key="3">
    <source>
        <dbReference type="Google" id="ProtNLM"/>
    </source>
</evidence>
<organism evidence="2">
    <name type="scientific">Zymomonas mobilis</name>
    <dbReference type="NCBI Taxonomy" id="542"/>
    <lineage>
        <taxon>Bacteria</taxon>
        <taxon>Pseudomonadati</taxon>
        <taxon>Pseudomonadota</taxon>
        <taxon>Alphaproteobacteria</taxon>
        <taxon>Sphingomonadales</taxon>
        <taxon>Zymomonadaceae</taxon>
        <taxon>Zymomonas</taxon>
    </lineage>
</organism>
<proteinExistence type="predicted"/>
<dbReference type="EMBL" id="AF176314">
    <property type="protein sequence ID" value="AAD53898.1"/>
    <property type="molecule type" value="Genomic_DNA"/>
</dbReference>
<evidence type="ECO:0000256" key="1">
    <source>
        <dbReference type="SAM" id="SignalP"/>
    </source>
</evidence>
<dbReference type="AlphaFoldDB" id="Q9RNZ0"/>
<reference evidence="2" key="1">
    <citation type="submission" date="1999-08" db="EMBL/GenBank/DDBJ databases">
        <title>Sequence analysis of 42B11 fosmid clone of Zymomonas mobilis ZM4.</title>
        <authorList>
            <person name="Lee H.J."/>
            <person name="Kang H.S."/>
        </authorList>
    </citation>
    <scope>NUCLEOTIDE SEQUENCE</scope>
    <source>
        <strain evidence="2">ZM4</strain>
    </source>
</reference>
<sequence length="179" mass="18894">MNPVIRHSIALVACMVGTGAMAAATEAAGSQSQCMTHAEAQALMETALPGLLQGAKQQCSSVLDSDSYLLKQEATLSKRFRQESETDWPKAKAAFERLGGSAVADMGDAGKRAAIETMVSDIVSQKMKPQSCEIVNGFLPFVAEQPANKIGDVSVSTFALLKKIGKVGRILPFDICSGD</sequence>